<feature type="non-terminal residue" evidence="2">
    <location>
        <position position="1"/>
    </location>
</feature>
<dbReference type="AlphaFoldDB" id="A0A5E4B6F8"/>
<feature type="non-terminal residue" evidence="2">
    <location>
        <position position="53"/>
    </location>
</feature>
<dbReference type="EMBL" id="CABDUW010000261">
    <property type="protein sequence ID" value="VTJ64302.1"/>
    <property type="molecule type" value="Genomic_DNA"/>
</dbReference>
<organism evidence="2 3">
    <name type="scientific">Marmota monax</name>
    <name type="common">Woodchuck</name>
    <dbReference type="NCBI Taxonomy" id="9995"/>
    <lineage>
        <taxon>Eukaryota</taxon>
        <taxon>Metazoa</taxon>
        <taxon>Chordata</taxon>
        <taxon>Craniata</taxon>
        <taxon>Vertebrata</taxon>
        <taxon>Euteleostomi</taxon>
        <taxon>Mammalia</taxon>
        <taxon>Eutheria</taxon>
        <taxon>Euarchontoglires</taxon>
        <taxon>Glires</taxon>
        <taxon>Rodentia</taxon>
        <taxon>Sciuromorpha</taxon>
        <taxon>Sciuridae</taxon>
        <taxon>Xerinae</taxon>
        <taxon>Marmotini</taxon>
        <taxon>Marmota</taxon>
    </lineage>
</organism>
<evidence type="ECO:0000256" key="1">
    <source>
        <dbReference type="SAM" id="MobiDB-lite"/>
    </source>
</evidence>
<proteinExistence type="predicted"/>
<keyword evidence="3" id="KW-1185">Reference proteome</keyword>
<feature type="region of interest" description="Disordered" evidence="1">
    <location>
        <begin position="1"/>
        <end position="38"/>
    </location>
</feature>
<dbReference type="Proteomes" id="UP000335636">
    <property type="component" value="Unassembled WGS sequence"/>
</dbReference>
<comment type="caution">
    <text evidence="2">The sequence shown here is derived from an EMBL/GenBank/DDBJ whole genome shotgun (WGS) entry which is preliminary data.</text>
</comment>
<evidence type="ECO:0000313" key="3">
    <source>
        <dbReference type="Proteomes" id="UP000335636"/>
    </source>
</evidence>
<gene>
    <name evidence="2" type="ORF">MONAX_5E022908</name>
</gene>
<protein>
    <submittedName>
        <fullName evidence="2">Uncharacterized protein</fullName>
    </submittedName>
</protein>
<name>A0A5E4B6F8_MARMO</name>
<reference evidence="2" key="1">
    <citation type="submission" date="2019-04" db="EMBL/GenBank/DDBJ databases">
        <authorList>
            <person name="Alioto T."/>
            <person name="Alioto T."/>
        </authorList>
    </citation>
    <scope>NUCLEOTIDE SEQUENCE [LARGE SCALE GENOMIC DNA]</scope>
</reference>
<accession>A0A5E4B6F8</accession>
<evidence type="ECO:0000313" key="2">
    <source>
        <dbReference type="EMBL" id="VTJ64302.1"/>
    </source>
</evidence>
<sequence length="53" mass="5985">TADEDEEVDQVVSREEDLPFFGTPSPYRPTWSDEDSSDVSFWDSGRPFGSLIS</sequence>